<dbReference type="InterPro" id="IPR003696">
    <property type="entry name" value="Carbtransf_dom"/>
</dbReference>
<dbReference type="InterPro" id="IPR051338">
    <property type="entry name" value="NodU/CmcH_Carbamoyltrnsfr"/>
</dbReference>
<dbReference type="Pfam" id="PF02543">
    <property type="entry name" value="Carbam_trans_N"/>
    <property type="match status" value="1"/>
</dbReference>
<evidence type="ECO:0000259" key="1">
    <source>
        <dbReference type="Pfam" id="PF02543"/>
    </source>
</evidence>
<organism evidence="2 3">
    <name type="scientific">Synechococcus phage S-SCSM1</name>
    <dbReference type="NCBI Taxonomy" id="2588487"/>
    <lineage>
        <taxon>Viruses</taxon>
        <taxon>Duplodnaviria</taxon>
        <taxon>Heunggongvirae</taxon>
        <taxon>Uroviricota</taxon>
        <taxon>Caudoviricetes</taxon>
        <taxon>Pantevenvirales</taxon>
        <taxon>Kyanoviridae</taxon>
        <taxon>Zhoulongquanvirus</taxon>
        <taxon>Zhoulongquanvirus esscess</taxon>
    </lineage>
</organism>
<evidence type="ECO:0000313" key="2">
    <source>
        <dbReference type="EMBL" id="QFG06458.1"/>
    </source>
</evidence>
<reference evidence="2" key="1">
    <citation type="submission" date="2019-04" db="EMBL/GenBank/DDBJ databases">
        <title>Genomic and proteomic characterization of cyanophage S-SCSM1 provides new insights into understanding the viral gene diversity and phage-host interactions.</title>
        <authorList>
            <person name="Wang Q."/>
            <person name="Xu Y."/>
            <person name="Jiao N."/>
            <person name="Zhang R."/>
        </authorList>
    </citation>
    <scope>NUCLEOTIDE SEQUENCE [LARGE SCALE GENOMIC DNA]</scope>
</reference>
<accession>A0A6M2ZHK5</accession>
<name>A0A6M2ZHK5_9CAUD</name>
<dbReference type="InterPro" id="IPR043129">
    <property type="entry name" value="ATPase_NBD"/>
</dbReference>
<protein>
    <submittedName>
        <fullName evidence="2">Carbamoyl transferase</fullName>
    </submittedName>
</protein>
<dbReference type="PANTHER" id="PTHR34847">
    <property type="entry name" value="NODULATION PROTEIN U"/>
    <property type="match status" value="1"/>
</dbReference>
<feature type="domain" description="Carbamoyltransferase" evidence="1">
    <location>
        <begin position="109"/>
        <end position="383"/>
    </location>
</feature>
<dbReference type="CDD" id="cd24033">
    <property type="entry name" value="ASKHA_NBD_NodU_CmcH-like_N"/>
    <property type="match status" value="1"/>
</dbReference>
<sequence length="408" mass="47452">MYILGVNISHEPSACLLKDGEILYFSEDDRLTGVKKPDGEFEEFFNHYDRTGEFREIYHQIDAIKKYTSWIDYIIFTSYGRVDDMDDELIRSDILRALQKGGISFNTSMLYANNHHIYHAANAFFASGWDDAAALVLDGGGAYDVEYRKEETYKHSKFPFREIESIFDCSYDSLFSTKFKHCSMLDEDDEDQDNERELFWKRSPNEIYSRTKSCGDLFNIVCDVFRLGGSNEAGKLMGLSGHRLASDSYKQNYHILKNYEKDKFIFVCDWFYKKEDVWITIDNIHSAMENFIEDNDIKTEFELPDLDTYLCASLAYKLQEETYKHTCRLIQKTIDMTGKNKIVLSGGYFLNCVNNYKYTKAFPEVEFFVDPIPHDAGTAIGAAKYLWYGISKSKEKHPFKNIYFGPSV</sequence>
<proteinExistence type="predicted"/>
<dbReference type="Proteomes" id="UP000515683">
    <property type="component" value="Segment"/>
</dbReference>
<evidence type="ECO:0000313" key="3">
    <source>
        <dbReference type="Proteomes" id="UP000515683"/>
    </source>
</evidence>
<dbReference type="GO" id="GO:0016740">
    <property type="term" value="F:transferase activity"/>
    <property type="evidence" value="ECO:0007669"/>
    <property type="project" value="UniProtKB-KW"/>
</dbReference>
<gene>
    <name evidence="2" type="ORF">SSCSM1_195</name>
</gene>
<dbReference type="EMBL" id="MK867354">
    <property type="protein sequence ID" value="QFG06458.1"/>
    <property type="molecule type" value="Genomic_DNA"/>
</dbReference>
<dbReference type="SUPFAM" id="SSF53067">
    <property type="entry name" value="Actin-like ATPase domain"/>
    <property type="match status" value="1"/>
</dbReference>
<dbReference type="Gene3D" id="3.30.420.40">
    <property type="match status" value="3"/>
</dbReference>
<dbReference type="PANTHER" id="PTHR34847:SF1">
    <property type="entry name" value="NODULATION PROTEIN U"/>
    <property type="match status" value="1"/>
</dbReference>
<keyword evidence="2" id="KW-0808">Transferase</keyword>
<keyword evidence="3" id="KW-1185">Reference proteome</keyword>